<evidence type="ECO:0000256" key="1">
    <source>
        <dbReference type="SAM" id="Phobius"/>
    </source>
</evidence>
<keyword evidence="3" id="KW-1185">Reference proteome</keyword>
<feature type="transmembrane region" description="Helical" evidence="1">
    <location>
        <begin position="73"/>
        <end position="96"/>
    </location>
</feature>
<sequence length="428" mass="50299">MKDPNLSELVRTCIRCWLYLVPQAFLGIHLFDMFMRRKNSIKPLMIWQLLRVFLIGGISDIILRGYYGDESWWGILMMFCSVVIMIANTVLIYYTFEGSLPKVVLGAMLADIVTSMIHYPAICIVDLLSGRPLYILKCPVEPWDLLIPVLEYLFYRLEKKTILHVLRRYRDFEARYLKIIWVFVYFLPVLYYVPNGLTDIQVMFLDDILVILIMVFSILSIVQRQRRVMKDYKFLSEQQKMAEYHYQILTEQIPQMEQYQQTISEQMEKIMAGTAKISGETLKQYADSLKAISHQVRQGIYCKDRMTDAVLCAWKSNLEKKKIELHYEIEGYDRGEIEEQDLAKILIGILNWGENLVKKEEHREIRLKITGVKNQLILECQTSSGRQNPMSRKLFRGLVKKYNGKMQEKKEKTGKFGLTVILSRYVSL</sequence>
<feature type="transmembrane region" description="Helical" evidence="1">
    <location>
        <begin position="17"/>
        <end position="34"/>
    </location>
</feature>
<feature type="transmembrane region" description="Helical" evidence="1">
    <location>
        <begin position="176"/>
        <end position="194"/>
    </location>
</feature>
<feature type="transmembrane region" description="Helical" evidence="1">
    <location>
        <begin position="200"/>
        <end position="222"/>
    </location>
</feature>
<evidence type="ECO:0000313" key="2">
    <source>
        <dbReference type="EMBL" id="NSE16625.1"/>
    </source>
</evidence>
<comment type="caution">
    <text evidence="2">The sequence shown here is derived from an EMBL/GenBank/DDBJ whole genome shotgun (WGS) entry which is preliminary data.</text>
</comment>
<dbReference type="Proteomes" id="UP000768180">
    <property type="component" value="Unassembled WGS sequence"/>
</dbReference>
<keyword evidence="1" id="KW-0812">Transmembrane</keyword>
<accession>A0ABX2GG06</accession>
<keyword evidence="1" id="KW-1133">Transmembrane helix</keyword>
<reference evidence="2 3" key="1">
    <citation type="journal article" date="2020" name="Cell Host Microbe">
        <title>Functional and Genomic Variation between Human-Derived Isolates of Lachnospiraceae Reveals Inter- and Intra-Species Diversity.</title>
        <authorList>
            <person name="Sorbara M.T."/>
            <person name="Littmann E.R."/>
            <person name="Fontana E."/>
            <person name="Moody T.U."/>
            <person name="Kohout C.E."/>
            <person name="Gjonbalaj M."/>
            <person name="Eaton V."/>
            <person name="Seok R."/>
            <person name="Leiner I.M."/>
            <person name="Pamer E.G."/>
        </authorList>
    </citation>
    <scope>NUCLEOTIDE SEQUENCE [LARGE SCALE GENOMIC DNA]</scope>
    <source>
        <strain evidence="2 3">MSK.14.54</strain>
    </source>
</reference>
<organism evidence="2 3">
    <name type="scientific">Fusicatenibacter saccharivorans</name>
    <dbReference type="NCBI Taxonomy" id="1150298"/>
    <lineage>
        <taxon>Bacteria</taxon>
        <taxon>Bacillati</taxon>
        <taxon>Bacillota</taxon>
        <taxon>Clostridia</taxon>
        <taxon>Lachnospirales</taxon>
        <taxon>Lachnospiraceae</taxon>
        <taxon>Fusicatenibacter</taxon>
    </lineage>
</organism>
<keyword evidence="1" id="KW-0472">Membrane</keyword>
<protein>
    <recommendedName>
        <fullName evidence="4">Sensor histidine kinase NatK C-terminal domain-containing protein</fullName>
    </recommendedName>
</protein>
<evidence type="ECO:0008006" key="4">
    <source>
        <dbReference type="Google" id="ProtNLM"/>
    </source>
</evidence>
<dbReference type="EMBL" id="JAAITQ010000015">
    <property type="protein sequence ID" value="NSE16625.1"/>
    <property type="molecule type" value="Genomic_DNA"/>
</dbReference>
<proteinExistence type="predicted"/>
<name>A0ABX2GG06_9FIRM</name>
<evidence type="ECO:0000313" key="3">
    <source>
        <dbReference type="Proteomes" id="UP000768180"/>
    </source>
</evidence>
<dbReference type="RefSeq" id="WP_173828846.1">
    <property type="nucleotide sequence ID" value="NZ_JAAINI010000029.1"/>
</dbReference>
<feature type="transmembrane region" description="Helical" evidence="1">
    <location>
        <begin position="103"/>
        <end position="122"/>
    </location>
</feature>
<gene>
    <name evidence="2" type="ORF">G5B05_09430</name>
</gene>
<feature type="transmembrane region" description="Helical" evidence="1">
    <location>
        <begin position="46"/>
        <end position="67"/>
    </location>
</feature>